<keyword evidence="1" id="KW-0812">Transmembrane</keyword>
<sequence>MSIMGYFKIIRYTIFFFKKNIISLLYVEVLINGPLLIVSIIKAGLGRNWSWGPLREYLFLAGMASSPFFDMFADALIFCNFAIVAVCFFIKRKQFQSKLPSFGSIFNTIREHVSLKKALPLVFLGIVIHWSSRGSNFFVFVVMFVVEAVFLLILFLSIMDDLDLTSSILRSLEIMQKYWASILINFLLFTSLYYGYILTTTFVIVGLAGFLASSRLIFVTWLILFLSLSILKLIYFLGILIILIPVFIYYKFLHRLTHK</sequence>
<feature type="transmembrane region" description="Helical" evidence="1">
    <location>
        <begin position="57"/>
        <end position="90"/>
    </location>
</feature>
<protein>
    <submittedName>
        <fullName evidence="2">Uncharacterized protein</fullName>
    </submittedName>
</protein>
<feature type="transmembrane region" description="Helical" evidence="1">
    <location>
        <begin position="178"/>
        <end position="196"/>
    </location>
</feature>
<keyword evidence="1" id="KW-0472">Membrane</keyword>
<keyword evidence="3" id="KW-1185">Reference proteome</keyword>
<evidence type="ECO:0000313" key="2">
    <source>
        <dbReference type="EMBL" id="RHX77559.1"/>
    </source>
</evidence>
<gene>
    <name evidence="2" type="ORF">DLM77_20860</name>
</gene>
<evidence type="ECO:0000256" key="1">
    <source>
        <dbReference type="SAM" id="Phobius"/>
    </source>
</evidence>
<dbReference type="Proteomes" id="UP000285569">
    <property type="component" value="Unassembled WGS sequence"/>
</dbReference>
<comment type="caution">
    <text evidence="2">The sequence shown here is derived from an EMBL/GenBank/DDBJ whole genome shotgun (WGS) entry which is preliminary data.</text>
</comment>
<feature type="transmembrane region" description="Helical" evidence="1">
    <location>
        <begin position="202"/>
        <end position="226"/>
    </location>
</feature>
<feature type="transmembrane region" description="Helical" evidence="1">
    <location>
        <begin position="137"/>
        <end position="158"/>
    </location>
</feature>
<feature type="transmembrane region" description="Helical" evidence="1">
    <location>
        <begin position="233"/>
        <end position="252"/>
    </location>
</feature>
<reference evidence="2 3" key="2">
    <citation type="journal article" date="2020" name="Int. J. Syst. Evol. Microbiol.">
        <title>Leptospira yasudae sp. nov. and Leptospira stimsonii sp. nov., two new species of the pathogenic group isolated from environmental sources.</title>
        <authorList>
            <person name="Casanovas-Massana A."/>
            <person name="Hamond C."/>
            <person name="Santos L.A."/>
            <person name="de Oliveira D."/>
            <person name="Hacker K.P."/>
            <person name="Balassiano I."/>
            <person name="Costa F."/>
            <person name="Medeiros M.A."/>
            <person name="Reis M.G."/>
            <person name="Ko A.I."/>
            <person name="Wunder E.A."/>
        </authorList>
    </citation>
    <scope>NUCLEOTIDE SEQUENCE [LARGE SCALE GENOMIC DNA]</scope>
    <source>
        <strain evidence="2 3">B21</strain>
    </source>
</reference>
<accession>A0ABX9LYC6</accession>
<name>A0ABX9LYC6_9LEPT</name>
<evidence type="ECO:0000313" key="3">
    <source>
        <dbReference type="Proteomes" id="UP000285569"/>
    </source>
</evidence>
<keyword evidence="1" id="KW-1133">Transmembrane helix</keyword>
<organism evidence="2 3">
    <name type="scientific">Leptospira yasudae</name>
    <dbReference type="NCBI Taxonomy" id="2202201"/>
    <lineage>
        <taxon>Bacteria</taxon>
        <taxon>Pseudomonadati</taxon>
        <taxon>Spirochaetota</taxon>
        <taxon>Spirochaetia</taxon>
        <taxon>Leptospirales</taxon>
        <taxon>Leptospiraceae</taxon>
        <taxon>Leptospira</taxon>
    </lineage>
</organism>
<reference evidence="3" key="1">
    <citation type="submission" date="2018-05" db="EMBL/GenBank/DDBJ databases">
        <title>Leptospira yasudae sp. nov. and Leptospira stimsonii sp. nov., two pathogenic species of the genus Leptospira isolated from environmental sources.</title>
        <authorList>
            <person name="Casanovas-Massana A."/>
            <person name="Hamond C."/>
            <person name="Santos L.A."/>
            <person name="Hacker K.P."/>
            <person name="Balassiano I."/>
            <person name="Medeiros M.A."/>
            <person name="Reis M.G."/>
            <person name="Ko A.I."/>
            <person name="Wunder E.A."/>
        </authorList>
    </citation>
    <scope>NUCLEOTIDE SEQUENCE [LARGE SCALE GENOMIC DNA]</scope>
    <source>
        <strain evidence="3">B21</strain>
    </source>
</reference>
<dbReference type="RefSeq" id="WP_118957966.1">
    <property type="nucleotide sequence ID" value="NZ_QHCR01000014.1"/>
</dbReference>
<feature type="transmembrane region" description="Helical" evidence="1">
    <location>
        <begin position="21"/>
        <end position="45"/>
    </location>
</feature>
<proteinExistence type="predicted"/>
<dbReference type="EMBL" id="QHCR01000014">
    <property type="protein sequence ID" value="RHX77559.1"/>
    <property type="molecule type" value="Genomic_DNA"/>
</dbReference>